<evidence type="ECO:0000256" key="1">
    <source>
        <dbReference type="ARBA" id="ARBA00023239"/>
    </source>
</evidence>
<dbReference type="EMBL" id="CP000557">
    <property type="protein sequence ID" value="ABO68495.1"/>
    <property type="molecule type" value="Genomic_DNA"/>
</dbReference>
<gene>
    <name evidence="3" type="primary">nbaG</name>
    <name evidence="3" type="ordered locus">GTNG_3150</name>
</gene>
<evidence type="ECO:0000313" key="4">
    <source>
        <dbReference type="Proteomes" id="UP000001578"/>
    </source>
</evidence>
<dbReference type="HOGENOM" id="CLU_060136_4_0_9"/>
<dbReference type="Proteomes" id="UP000001578">
    <property type="component" value="Chromosome"/>
</dbReference>
<evidence type="ECO:0000313" key="3">
    <source>
        <dbReference type="EMBL" id="ABO68495.1"/>
    </source>
</evidence>
<feature type="domain" description="Fumarylacetoacetase-like C-terminal" evidence="2">
    <location>
        <begin position="101"/>
        <end position="258"/>
    </location>
</feature>
<dbReference type="eggNOG" id="COG3971">
    <property type="taxonomic scope" value="Bacteria"/>
</dbReference>
<dbReference type="InterPro" id="IPR036663">
    <property type="entry name" value="Fumarylacetoacetase_C_sf"/>
</dbReference>
<dbReference type="GO" id="GO:0005737">
    <property type="term" value="C:cytoplasm"/>
    <property type="evidence" value="ECO:0007669"/>
    <property type="project" value="TreeGrafter"/>
</dbReference>
<dbReference type="InterPro" id="IPR050772">
    <property type="entry name" value="Hydratase-Decarb/MhpD_sf"/>
</dbReference>
<dbReference type="PANTHER" id="PTHR30143:SF0">
    <property type="entry name" value="2-KETO-4-PENTENOATE HYDRATASE"/>
    <property type="match status" value="1"/>
</dbReference>
<evidence type="ECO:0000259" key="2">
    <source>
        <dbReference type="Pfam" id="PF01557"/>
    </source>
</evidence>
<accession>A4IT41</accession>
<dbReference type="GO" id="GO:0008684">
    <property type="term" value="F:2-oxopent-4-enoate hydratase activity"/>
    <property type="evidence" value="ECO:0007669"/>
    <property type="project" value="TreeGrafter"/>
</dbReference>
<dbReference type="PANTHER" id="PTHR30143">
    <property type="entry name" value="ACID HYDRATASE"/>
    <property type="match status" value="1"/>
</dbReference>
<dbReference type="Pfam" id="PF01557">
    <property type="entry name" value="FAA_hydrolase"/>
    <property type="match status" value="1"/>
</dbReference>
<sequence>MTNELYRQLAERLAVAEREHRTVTKLTAEYPELTVEDAYRIQDELIAIKQRQGHHVAALKMGFTSRAKMKQMNVHEPIYGYVLDYMLCEDGVLSLAELIHPKVEAEIAFILGQDLEGPGITGAQALAATEYVLPALEIIDSRYTHFQFALPDVIADNTSASRVFFGTTLRRPEELELDLVGVTLSINGELRDLGAGAEVLCHPANSVAMLANMLARRGCKLSAGQVILTGGITGAHPVADGDLVVARWDGLGSISFTVQG</sequence>
<name>A4IT41_GEOTN</name>
<dbReference type="InterPro" id="IPR011234">
    <property type="entry name" value="Fumarylacetoacetase-like_C"/>
</dbReference>
<dbReference type="KEGG" id="gtn:GTNG_3150"/>
<dbReference type="SUPFAM" id="SSF56529">
    <property type="entry name" value="FAH"/>
    <property type="match status" value="1"/>
</dbReference>
<keyword evidence="1" id="KW-0456">Lyase</keyword>
<reference evidence="3 4" key="1">
    <citation type="journal article" date="2007" name="Proc. Natl. Acad. Sci. U.S.A.">
        <title>Genome and proteome of long-chain alkane degrading Geobacillus thermodenitrificans NG80-2 isolated from a deep-subsurface oil reservoir.</title>
        <authorList>
            <person name="Feng L."/>
            <person name="Wang W."/>
            <person name="Cheng J."/>
            <person name="Ren Y."/>
            <person name="Zhao G."/>
            <person name="Gao C."/>
            <person name="Tang Y."/>
            <person name="Liu X."/>
            <person name="Han W."/>
            <person name="Peng X."/>
            <person name="Liu R."/>
            <person name="Wang L."/>
        </authorList>
    </citation>
    <scope>NUCLEOTIDE SEQUENCE [LARGE SCALE GENOMIC DNA]</scope>
    <source>
        <strain evidence="3 4">NG80-2</strain>
    </source>
</reference>
<organism evidence="3 4">
    <name type="scientific">Geobacillus thermodenitrificans (strain NG80-2)</name>
    <dbReference type="NCBI Taxonomy" id="420246"/>
    <lineage>
        <taxon>Bacteria</taxon>
        <taxon>Bacillati</taxon>
        <taxon>Bacillota</taxon>
        <taxon>Bacilli</taxon>
        <taxon>Bacillales</taxon>
        <taxon>Anoxybacillaceae</taxon>
        <taxon>Geobacillus</taxon>
    </lineage>
</organism>
<dbReference type="RefSeq" id="WP_011888279.1">
    <property type="nucleotide sequence ID" value="NC_009328.1"/>
</dbReference>
<dbReference type="Gene3D" id="3.90.850.10">
    <property type="entry name" value="Fumarylacetoacetase-like, C-terminal domain"/>
    <property type="match status" value="1"/>
</dbReference>
<proteinExistence type="predicted"/>
<dbReference type="AlphaFoldDB" id="A4IT41"/>
<protein>
    <submittedName>
        <fullName evidence="3">4-oxalocrotonate decarboxylase</fullName>
    </submittedName>
</protein>